<dbReference type="RefSeq" id="WP_146566497.1">
    <property type="nucleotide sequence ID" value="NZ_SIHJ01000002.1"/>
</dbReference>
<dbReference type="AlphaFoldDB" id="A0A5C5V573"/>
<keyword evidence="2" id="KW-0732">Signal</keyword>
<dbReference type="EMBL" id="SIHJ01000002">
    <property type="protein sequence ID" value="TWT33676.1"/>
    <property type="molecule type" value="Genomic_DNA"/>
</dbReference>
<feature type="signal peptide" evidence="2">
    <location>
        <begin position="1"/>
        <end position="20"/>
    </location>
</feature>
<reference evidence="3 4" key="1">
    <citation type="submission" date="2019-02" db="EMBL/GenBank/DDBJ databases">
        <title>Deep-cultivation of Planctomycetes and their phenomic and genomic characterization uncovers novel biology.</title>
        <authorList>
            <person name="Wiegand S."/>
            <person name="Jogler M."/>
            <person name="Boedeker C."/>
            <person name="Pinto D."/>
            <person name="Vollmers J."/>
            <person name="Rivas-Marin E."/>
            <person name="Kohn T."/>
            <person name="Peeters S.H."/>
            <person name="Heuer A."/>
            <person name="Rast P."/>
            <person name="Oberbeckmann S."/>
            <person name="Bunk B."/>
            <person name="Jeske O."/>
            <person name="Meyerdierks A."/>
            <person name="Storesund J.E."/>
            <person name="Kallscheuer N."/>
            <person name="Luecker S."/>
            <person name="Lage O.M."/>
            <person name="Pohl T."/>
            <person name="Merkel B.J."/>
            <person name="Hornburger P."/>
            <person name="Mueller R.-W."/>
            <person name="Bruemmer F."/>
            <person name="Labrenz M."/>
            <person name="Spormann A.M."/>
            <person name="Op Den Camp H."/>
            <person name="Overmann J."/>
            <person name="Amann R."/>
            <person name="Jetten M.S.M."/>
            <person name="Mascher T."/>
            <person name="Medema M.H."/>
            <person name="Devos D.P."/>
            <person name="Kaster A.-K."/>
            <person name="Ovreas L."/>
            <person name="Rohde M."/>
            <person name="Galperin M.Y."/>
            <person name="Jogler C."/>
        </authorList>
    </citation>
    <scope>NUCLEOTIDE SEQUENCE [LARGE SCALE GENOMIC DNA]</scope>
    <source>
        <strain evidence="3 4">KOR34</strain>
    </source>
</reference>
<gene>
    <name evidence="3" type="ORF">KOR34_35090</name>
</gene>
<name>A0A5C5V573_9BACT</name>
<evidence type="ECO:0000256" key="1">
    <source>
        <dbReference type="SAM" id="MobiDB-lite"/>
    </source>
</evidence>
<feature type="compositionally biased region" description="Low complexity" evidence="1">
    <location>
        <begin position="74"/>
        <end position="100"/>
    </location>
</feature>
<keyword evidence="4" id="KW-1185">Reference proteome</keyword>
<proteinExistence type="predicted"/>
<protein>
    <submittedName>
        <fullName evidence="3">Uncharacterized protein</fullName>
    </submittedName>
</protein>
<dbReference type="OrthoDB" id="292791at2"/>
<evidence type="ECO:0000256" key="2">
    <source>
        <dbReference type="SAM" id="SignalP"/>
    </source>
</evidence>
<sequence precursor="true">MTLRITTAVLVALAAATGQAASGFFNMPSSLPQQIGCGWGPGYHAELALKPYHHAWNASKGIVRVRPRRSPALHPQQAPSHYHAHPAPAAGVVYQGGPTAAQPPAPATAGPQLFSAPPAAEAIPAGQPDPLPLP</sequence>
<dbReference type="Proteomes" id="UP000316714">
    <property type="component" value="Unassembled WGS sequence"/>
</dbReference>
<accession>A0A5C5V573</accession>
<feature type="region of interest" description="Disordered" evidence="1">
    <location>
        <begin position="68"/>
        <end position="134"/>
    </location>
</feature>
<evidence type="ECO:0000313" key="4">
    <source>
        <dbReference type="Proteomes" id="UP000316714"/>
    </source>
</evidence>
<comment type="caution">
    <text evidence="3">The sequence shown here is derived from an EMBL/GenBank/DDBJ whole genome shotgun (WGS) entry which is preliminary data.</text>
</comment>
<feature type="chain" id="PRO_5022776804" evidence="2">
    <location>
        <begin position="21"/>
        <end position="134"/>
    </location>
</feature>
<evidence type="ECO:0000313" key="3">
    <source>
        <dbReference type="EMBL" id="TWT33676.1"/>
    </source>
</evidence>
<organism evidence="3 4">
    <name type="scientific">Posidoniimonas corsicana</name>
    <dbReference type="NCBI Taxonomy" id="1938618"/>
    <lineage>
        <taxon>Bacteria</taxon>
        <taxon>Pseudomonadati</taxon>
        <taxon>Planctomycetota</taxon>
        <taxon>Planctomycetia</taxon>
        <taxon>Pirellulales</taxon>
        <taxon>Lacipirellulaceae</taxon>
        <taxon>Posidoniimonas</taxon>
    </lineage>
</organism>